<organism evidence="1 2">
    <name type="scientific">Aspergillus lucknowensis</name>
    <dbReference type="NCBI Taxonomy" id="176173"/>
    <lineage>
        <taxon>Eukaryota</taxon>
        <taxon>Fungi</taxon>
        <taxon>Dikarya</taxon>
        <taxon>Ascomycota</taxon>
        <taxon>Pezizomycotina</taxon>
        <taxon>Eurotiomycetes</taxon>
        <taxon>Eurotiomycetidae</taxon>
        <taxon>Eurotiales</taxon>
        <taxon>Aspergillaceae</taxon>
        <taxon>Aspergillus</taxon>
        <taxon>Aspergillus subgen. Nidulantes</taxon>
    </lineage>
</organism>
<protein>
    <submittedName>
        <fullName evidence="1">Uncharacterized protein</fullName>
    </submittedName>
</protein>
<keyword evidence="2" id="KW-1185">Reference proteome</keyword>
<dbReference type="RefSeq" id="XP_070887562.1">
    <property type="nucleotide sequence ID" value="XM_071035034.1"/>
</dbReference>
<evidence type="ECO:0000313" key="2">
    <source>
        <dbReference type="Proteomes" id="UP001610432"/>
    </source>
</evidence>
<evidence type="ECO:0000313" key="1">
    <source>
        <dbReference type="EMBL" id="KAL2868583.1"/>
    </source>
</evidence>
<name>A0ABR4LVM9_9EURO</name>
<reference evidence="1 2" key="1">
    <citation type="submission" date="2024-07" db="EMBL/GenBank/DDBJ databases">
        <title>Section-level genome sequencing and comparative genomics of Aspergillus sections Usti and Cavernicolus.</title>
        <authorList>
            <consortium name="Lawrence Berkeley National Laboratory"/>
            <person name="Nybo J.L."/>
            <person name="Vesth T.C."/>
            <person name="Theobald S."/>
            <person name="Frisvad J.C."/>
            <person name="Larsen T.O."/>
            <person name="Kjaerboelling I."/>
            <person name="Rothschild-Mancinelli K."/>
            <person name="Lyhne E.K."/>
            <person name="Kogle M.E."/>
            <person name="Barry K."/>
            <person name="Clum A."/>
            <person name="Na H."/>
            <person name="Ledsgaard L."/>
            <person name="Lin J."/>
            <person name="Lipzen A."/>
            <person name="Kuo A."/>
            <person name="Riley R."/>
            <person name="Mondo S."/>
            <person name="Labutti K."/>
            <person name="Haridas S."/>
            <person name="Pangalinan J."/>
            <person name="Salamov A.A."/>
            <person name="Simmons B.A."/>
            <person name="Magnuson J.K."/>
            <person name="Chen J."/>
            <person name="Drula E."/>
            <person name="Henrissat B."/>
            <person name="Wiebenga A."/>
            <person name="Lubbers R.J."/>
            <person name="Gomes A.C."/>
            <person name="Macurrencykelacurrency M.R."/>
            <person name="Stajich J."/>
            <person name="Grigoriev I.V."/>
            <person name="Mortensen U.H."/>
            <person name="De Vries R.P."/>
            <person name="Baker S.E."/>
            <person name="Andersen M.R."/>
        </authorList>
    </citation>
    <scope>NUCLEOTIDE SEQUENCE [LARGE SCALE GENOMIC DNA]</scope>
    <source>
        <strain evidence="1 2">CBS 449.75</strain>
    </source>
</reference>
<proteinExistence type="predicted"/>
<comment type="caution">
    <text evidence="1">The sequence shown here is derived from an EMBL/GenBank/DDBJ whole genome shotgun (WGS) entry which is preliminary data.</text>
</comment>
<gene>
    <name evidence="1" type="ORF">BJX67DRAFT_45612</name>
</gene>
<accession>A0ABR4LVM9</accession>
<dbReference type="EMBL" id="JBFXLQ010000013">
    <property type="protein sequence ID" value="KAL2868583.1"/>
    <property type="molecule type" value="Genomic_DNA"/>
</dbReference>
<dbReference type="GeneID" id="98150106"/>
<dbReference type="Proteomes" id="UP001610432">
    <property type="component" value="Unassembled WGS sequence"/>
</dbReference>
<sequence>MSVVSTGRSLSSVLVTPKILGRLAAAKLKEEASSQEPSLRRWLGHHGVFQKCNKAAEECTTHPVAPRAGVHAIFCGTQTERPSMRTQITGALKALGRCNQNPAQVQDTNDLSRVQAKCAKESTRTNSRNHLSASRAFQGLNPFAKFKQRVEDKAVGWL</sequence>